<evidence type="ECO:0000313" key="10">
    <source>
        <dbReference type="EMBL" id="PKS08677.1"/>
    </source>
</evidence>
<dbReference type="GO" id="GO:0005525">
    <property type="term" value="F:GTP binding"/>
    <property type="evidence" value="ECO:0007669"/>
    <property type="project" value="UniProtKB-KW"/>
</dbReference>
<accession>A0A2N3N8F8</accession>
<dbReference type="Pfam" id="PF08153">
    <property type="entry name" value="NGP1NT"/>
    <property type="match status" value="1"/>
</dbReference>
<dbReference type="InterPro" id="IPR050755">
    <property type="entry name" value="TRAFAC_YlqF/YawG_RiboMat"/>
</dbReference>
<dbReference type="Pfam" id="PF01926">
    <property type="entry name" value="MMR_HSR1"/>
    <property type="match status" value="1"/>
</dbReference>
<dbReference type="SUPFAM" id="SSF52540">
    <property type="entry name" value="P-loop containing nucleoside triphosphate hydrolases"/>
    <property type="match status" value="1"/>
</dbReference>
<feature type="compositionally biased region" description="Basic and acidic residues" evidence="8">
    <location>
        <begin position="483"/>
        <end position="493"/>
    </location>
</feature>
<feature type="compositionally biased region" description="Basic and acidic residues" evidence="8">
    <location>
        <begin position="1"/>
        <end position="16"/>
    </location>
</feature>
<comment type="subcellular location">
    <subcellularLocation>
        <location evidence="2 7">Nucleus</location>
        <location evidence="2 7">Nucleolus</location>
    </subcellularLocation>
</comment>
<dbReference type="STRING" id="41688.A0A2N3N8F8"/>
<dbReference type="Proteomes" id="UP000233524">
    <property type="component" value="Unassembled WGS sequence"/>
</dbReference>
<organism evidence="10 11">
    <name type="scientific">Lomentospora prolificans</name>
    <dbReference type="NCBI Taxonomy" id="41688"/>
    <lineage>
        <taxon>Eukaryota</taxon>
        <taxon>Fungi</taxon>
        <taxon>Dikarya</taxon>
        <taxon>Ascomycota</taxon>
        <taxon>Pezizomycotina</taxon>
        <taxon>Sordariomycetes</taxon>
        <taxon>Hypocreomycetidae</taxon>
        <taxon>Microascales</taxon>
        <taxon>Microascaceae</taxon>
        <taxon>Lomentospora</taxon>
    </lineage>
</organism>
<dbReference type="InterPro" id="IPR027417">
    <property type="entry name" value="P-loop_NTPase"/>
</dbReference>
<evidence type="ECO:0000256" key="6">
    <source>
        <dbReference type="ARBA" id="ARBA00023242"/>
    </source>
</evidence>
<feature type="region of interest" description="Disordered" evidence="8">
    <location>
        <begin position="468"/>
        <end position="622"/>
    </location>
</feature>
<dbReference type="OrthoDB" id="444945at2759"/>
<dbReference type="InterPro" id="IPR024929">
    <property type="entry name" value="GNL2_CP_dom"/>
</dbReference>
<dbReference type="VEuPathDB" id="FungiDB:jhhlp_004730"/>
<dbReference type="AlphaFoldDB" id="A0A2N3N8F8"/>
<dbReference type="PANTHER" id="PTHR11089">
    <property type="entry name" value="GTP-BINDING PROTEIN-RELATED"/>
    <property type="match status" value="1"/>
</dbReference>
<comment type="similarity">
    <text evidence="7">Belongs to the TRAFAC class YlqF/YawG GTPase family. NOG2 subfamily.</text>
</comment>
<feature type="compositionally biased region" description="Basic and acidic residues" evidence="8">
    <location>
        <begin position="613"/>
        <end position="622"/>
    </location>
</feature>
<evidence type="ECO:0000256" key="2">
    <source>
        <dbReference type="ARBA" id="ARBA00004604"/>
    </source>
</evidence>
<evidence type="ECO:0000256" key="4">
    <source>
        <dbReference type="ARBA" id="ARBA00022741"/>
    </source>
</evidence>
<protein>
    <recommendedName>
        <fullName evidence="3 7">Nucleolar GTP-binding protein 2</fullName>
    </recommendedName>
</protein>
<keyword evidence="6 7" id="KW-0539">Nucleus</keyword>
<dbReference type="PRINTS" id="PR00326">
    <property type="entry name" value="GTP1OBG"/>
</dbReference>
<dbReference type="InterPro" id="IPR030378">
    <property type="entry name" value="G_CP_dom"/>
</dbReference>
<comment type="caution">
    <text evidence="10">The sequence shown here is derived from an EMBL/GenBank/DDBJ whole genome shotgun (WGS) entry which is preliminary data.</text>
</comment>
<dbReference type="FunFam" id="3.40.50.300:FF:000559">
    <property type="entry name" value="Nuclear/nucleolar GTPase 2"/>
    <property type="match status" value="1"/>
</dbReference>
<keyword evidence="5 7" id="KW-0342">GTP-binding</keyword>
<evidence type="ECO:0000259" key="9">
    <source>
        <dbReference type="PROSITE" id="PS51721"/>
    </source>
</evidence>
<name>A0A2N3N8F8_9PEZI</name>
<gene>
    <name evidence="10" type="ORF">jhhlp_004730</name>
</gene>
<evidence type="ECO:0000256" key="5">
    <source>
        <dbReference type="ARBA" id="ARBA00023134"/>
    </source>
</evidence>
<evidence type="ECO:0000256" key="7">
    <source>
        <dbReference type="RuleBase" id="RU364023"/>
    </source>
</evidence>
<dbReference type="Gene3D" id="3.40.50.300">
    <property type="entry name" value="P-loop containing nucleotide triphosphate hydrolases"/>
    <property type="match status" value="1"/>
</dbReference>
<dbReference type="EMBL" id="NLAX01000094">
    <property type="protein sequence ID" value="PKS08677.1"/>
    <property type="molecule type" value="Genomic_DNA"/>
</dbReference>
<dbReference type="CDD" id="cd01858">
    <property type="entry name" value="NGP_1"/>
    <property type="match status" value="1"/>
</dbReference>
<dbReference type="InterPro" id="IPR012971">
    <property type="entry name" value="NOG2_N_dom"/>
</dbReference>
<feature type="domain" description="CP-type G" evidence="9">
    <location>
        <begin position="213"/>
        <end position="375"/>
    </location>
</feature>
<dbReference type="GO" id="GO:0005730">
    <property type="term" value="C:nucleolus"/>
    <property type="evidence" value="ECO:0007669"/>
    <property type="project" value="UniProtKB-SubCell"/>
</dbReference>
<evidence type="ECO:0000256" key="8">
    <source>
        <dbReference type="SAM" id="MobiDB-lite"/>
    </source>
</evidence>
<dbReference type="InterPro" id="IPR006073">
    <property type="entry name" value="GTP-bd"/>
</dbReference>
<dbReference type="InParanoid" id="A0A2N3N8F8"/>
<dbReference type="PROSITE" id="PS51721">
    <property type="entry name" value="G_CP"/>
    <property type="match status" value="1"/>
</dbReference>
<reference evidence="10 11" key="1">
    <citation type="journal article" date="2017" name="G3 (Bethesda)">
        <title>First Draft Genome Sequence of the Pathogenic Fungus Lomentospora prolificans (Formerly Scedosporium prolificans).</title>
        <authorList>
            <person name="Luo R."/>
            <person name="Zimin A."/>
            <person name="Workman R."/>
            <person name="Fan Y."/>
            <person name="Pertea G."/>
            <person name="Grossman N."/>
            <person name="Wear M.P."/>
            <person name="Jia B."/>
            <person name="Miller H."/>
            <person name="Casadevall A."/>
            <person name="Timp W."/>
            <person name="Zhang S.X."/>
            <person name="Salzberg S.L."/>
        </authorList>
    </citation>
    <scope>NUCLEOTIDE SEQUENCE [LARGE SCALE GENOMIC DNA]</scope>
    <source>
        <strain evidence="10 11">JHH-5317</strain>
    </source>
</reference>
<keyword evidence="4 7" id="KW-0547">Nucleotide-binding</keyword>
<evidence type="ECO:0000256" key="3">
    <source>
        <dbReference type="ARBA" id="ARBA00022127"/>
    </source>
</evidence>
<evidence type="ECO:0000313" key="11">
    <source>
        <dbReference type="Proteomes" id="UP000233524"/>
    </source>
</evidence>
<dbReference type="FunCoup" id="A0A2N3N8F8">
    <property type="interactions" value="824"/>
</dbReference>
<dbReference type="InterPro" id="IPR023179">
    <property type="entry name" value="GTP-bd_ortho_bundle_sf"/>
</dbReference>
<proteinExistence type="inferred from homology"/>
<comment type="function">
    <text evidence="1 7">GTPase that associates with pre-60S ribosomal subunits in the nucleolus and is required for their nuclear export and maturation.</text>
</comment>
<keyword evidence="11" id="KW-1185">Reference proteome</keyword>
<sequence length="622" mass="69225">MGTFKKEKNRRSRDGTSTDGMANVKVKGENFYRSAKKVKTLNMYKEGKAQRNARGEITKSAIYQSRDVPQARIEPNRKWFTNTRVISQDSLTAFREAMAEKASDPYQVLLKSNKLPMSLLKEDKNINGLKQHKAKMTVESSPFSEVFGPKAQRKRVTIGAGTLEDLAGEAEKNLGTYHDKVEHAKYLKGEGEGGDTPLALEPIFNKGGSKRIWNELYKVLDSSDVVLHVLDARDPLGTRCRSVEKYLKAEAPHKHLIFVLNKCDLVPSSVAAAWVRKLSKERPCLAFHASITNSFGKGSLISLLRQFSTLHAKDRKEISVGMIGYPNVGKSSIINTLRKKKVCTVAPIPGETKVWQYISLMKRINLIDCPGIVPPNMNDTPEDILLRGVVRIENVEHPSHYIPALMNKVKKHHMERTYDLRGWDDYMTFLELLARKNGRLLKGGEPDVEGISKMVVHDFLRGKIPWFTPCPTATDPDGTPVVEGREGKLGEMPKKRKRDEPDADGVSVTTQNVDKNEDEEEFDGFDSAGGSQDGSDEDLDINVGSDGEEEGHDEDAEDRISLGSSSDGEEEDEIAENANTTVASDDSSESGGAPVIVNEDKGGRSNKRRRRWSVQEKGENSQ</sequence>
<dbReference type="PANTHER" id="PTHR11089:SF9">
    <property type="entry name" value="NUCLEOLAR GTP-BINDING PROTEIN 2"/>
    <property type="match status" value="1"/>
</dbReference>
<evidence type="ECO:0000256" key="1">
    <source>
        <dbReference type="ARBA" id="ARBA00003892"/>
    </source>
</evidence>
<dbReference type="Gene3D" id="1.10.1580.10">
    <property type="match status" value="1"/>
</dbReference>
<feature type="compositionally biased region" description="Acidic residues" evidence="8">
    <location>
        <begin position="534"/>
        <end position="557"/>
    </location>
</feature>
<feature type="region of interest" description="Disordered" evidence="8">
    <location>
        <begin position="1"/>
        <end position="22"/>
    </location>
</feature>